<dbReference type="Gene3D" id="2.130.10.10">
    <property type="entry name" value="YVTN repeat-like/Quinoprotein amine dehydrogenase"/>
    <property type="match status" value="5"/>
</dbReference>
<feature type="repeat" description="WD" evidence="3">
    <location>
        <begin position="1373"/>
        <end position="1414"/>
    </location>
</feature>
<dbReference type="InterPro" id="IPR050349">
    <property type="entry name" value="WD_LIS1/nudF_dynein_reg"/>
</dbReference>
<accession>M2QHH6</accession>
<feature type="compositionally biased region" description="Basic residues" evidence="4">
    <location>
        <begin position="1"/>
        <end position="13"/>
    </location>
</feature>
<feature type="repeat" description="WD" evidence="3">
    <location>
        <begin position="1071"/>
        <end position="1103"/>
    </location>
</feature>
<feature type="repeat" description="WD" evidence="3">
    <location>
        <begin position="1201"/>
        <end position="1242"/>
    </location>
</feature>
<feature type="repeat" description="WD" evidence="3">
    <location>
        <begin position="1158"/>
        <end position="1199"/>
    </location>
</feature>
<feature type="repeat" description="WD" evidence="3">
    <location>
        <begin position="1330"/>
        <end position="1371"/>
    </location>
</feature>
<dbReference type="InterPro" id="IPR015943">
    <property type="entry name" value="WD40/YVTN_repeat-like_dom_sf"/>
</dbReference>
<feature type="repeat" description="WD" evidence="3">
    <location>
        <begin position="899"/>
        <end position="940"/>
    </location>
</feature>
<dbReference type="SMART" id="SM00320">
    <property type="entry name" value="WD40"/>
    <property type="match status" value="14"/>
</dbReference>
<feature type="repeat" description="WD" evidence="3">
    <location>
        <begin position="1416"/>
        <end position="1449"/>
    </location>
</feature>
<organism evidence="6 7">
    <name type="scientific">Ceriporiopsis subvermispora (strain B)</name>
    <name type="common">White-rot fungus</name>
    <name type="synonym">Gelatoporia subvermispora</name>
    <dbReference type="NCBI Taxonomy" id="914234"/>
    <lineage>
        <taxon>Eukaryota</taxon>
        <taxon>Fungi</taxon>
        <taxon>Dikarya</taxon>
        <taxon>Basidiomycota</taxon>
        <taxon>Agaricomycotina</taxon>
        <taxon>Agaricomycetes</taxon>
        <taxon>Polyporales</taxon>
        <taxon>Gelatoporiaceae</taxon>
        <taxon>Gelatoporia</taxon>
    </lineage>
</organism>
<dbReference type="InterPro" id="IPR001680">
    <property type="entry name" value="WD40_rpt"/>
</dbReference>
<feature type="repeat" description="WD" evidence="3">
    <location>
        <begin position="856"/>
        <end position="897"/>
    </location>
</feature>
<dbReference type="PROSITE" id="PS00678">
    <property type="entry name" value="WD_REPEATS_1"/>
    <property type="match status" value="13"/>
</dbReference>
<reference evidence="6 7" key="1">
    <citation type="journal article" date="2012" name="Proc. Natl. Acad. Sci. U.S.A.">
        <title>Comparative genomics of Ceriporiopsis subvermispora and Phanerochaete chrysosporium provide insight into selective ligninolysis.</title>
        <authorList>
            <person name="Fernandez-Fueyo E."/>
            <person name="Ruiz-Duenas F.J."/>
            <person name="Ferreira P."/>
            <person name="Floudas D."/>
            <person name="Hibbett D.S."/>
            <person name="Canessa P."/>
            <person name="Larrondo L.F."/>
            <person name="James T.Y."/>
            <person name="Seelenfreund D."/>
            <person name="Lobos S."/>
            <person name="Polanco R."/>
            <person name="Tello M."/>
            <person name="Honda Y."/>
            <person name="Watanabe T."/>
            <person name="Watanabe T."/>
            <person name="Ryu J.S."/>
            <person name="Kubicek C.P."/>
            <person name="Schmoll M."/>
            <person name="Gaskell J."/>
            <person name="Hammel K.E."/>
            <person name="St John F.J."/>
            <person name="Vanden Wymelenberg A."/>
            <person name="Sabat G."/>
            <person name="Splinter BonDurant S."/>
            <person name="Syed K."/>
            <person name="Yadav J.S."/>
            <person name="Doddapaneni H."/>
            <person name="Subramanian V."/>
            <person name="Lavin J.L."/>
            <person name="Oguiza J.A."/>
            <person name="Perez G."/>
            <person name="Pisabarro A.G."/>
            <person name="Ramirez L."/>
            <person name="Santoyo F."/>
            <person name="Master E."/>
            <person name="Coutinho P.M."/>
            <person name="Henrissat B."/>
            <person name="Lombard V."/>
            <person name="Magnuson J.K."/>
            <person name="Kuees U."/>
            <person name="Hori C."/>
            <person name="Igarashi K."/>
            <person name="Samejima M."/>
            <person name="Held B.W."/>
            <person name="Barry K.W."/>
            <person name="LaButti K.M."/>
            <person name="Lapidus A."/>
            <person name="Lindquist E.A."/>
            <person name="Lucas S.M."/>
            <person name="Riley R."/>
            <person name="Salamov A.A."/>
            <person name="Hoffmeister D."/>
            <person name="Schwenk D."/>
            <person name="Hadar Y."/>
            <person name="Yarden O."/>
            <person name="de Vries R.P."/>
            <person name="Wiebenga A."/>
            <person name="Stenlid J."/>
            <person name="Eastwood D."/>
            <person name="Grigoriev I.V."/>
            <person name="Berka R.M."/>
            <person name="Blanchette R.A."/>
            <person name="Kersten P."/>
            <person name="Martinez A.T."/>
            <person name="Vicuna R."/>
            <person name="Cullen D."/>
        </authorList>
    </citation>
    <scope>NUCLEOTIDE SEQUENCE [LARGE SCALE GENOMIC DNA]</scope>
    <source>
        <strain evidence="6 7">B</strain>
    </source>
</reference>
<dbReference type="Pfam" id="PF00400">
    <property type="entry name" value="WD40"/>
    <property type="match status" value="14"/>
</dbReference>
<feature type="compositionally biased region" description="Basic and acidic residues" evidence="4">
    <location>
        <begin position="50"/>
        <end position="72"/>
    </location>
</feature>
<dbReference type="PRINTS" id="PR00320">
    <property type="entry name" value="GPROTEINBRPT"/>
</dbReference>
<dbReference type="InterPro" id="IPR036322">
    <property type="entry name" value="WD40_repeat_dom_sf"/>
</dbReference>
<dbReference type="InterPro" id="IPR056884">
    <property type="entry name" value="NPHP3-like_N"/>
</dbReference>
<dbReference type="PROSITE" id="PS50294">
    <property type="entry name" value="WD_REPEATS_REGION"/>
    <property type="match status" value="14"/>
</dbReference>
<dbReference type="SUPFAM" id="SSF50978">
    <property type="entry name" value="WD40 repeat-like"/>
    <property type="match status" value="2"/>
</dbReference>
<evidence type="ECO:0000256" key="2">
    <source>
        <dbReference type="ARBA" id="ARBA00022737"/>
    </source>
</evidence>
<evidence type="ECO:0000313" key="6">
    <source>
        <dbReference type="EMBL" id="EMD36473.1"/>
    </source>
</evidence>
<dbReference type="SUPFAM" id="SSF52540">
    <property type="entry name" value="P-loop containing nucleoside triphosphate hydrolases"/>
    <property type="match status" value="1"/>
</dbReference>
<evidence type="ECO:0000256" key="1">
    <source>
        <dbReference type="ARBA" id="ARBA00022574"/>
    </source>
</evidence>
<dbReference type="Proteomes" id="UP000016930">
    <property type="component" value="Unassembled WGS sequence"/>
</dbReference>
<dbReference type="Pfam" id="PF24883">
    <property type="entry name" value="NPHP3_N"/>
    <property type="match status" value="1"/>
</dbReference>
<evidence type="ECO:0000313" key="7">
    <source>
        <dbReference type="Proteomes" id="UP000016930"/>
    </source>
</evidence>
<name>M2QHH6_CERS8</name>
<dbReference type="CDD" id="cd21037">
    <property type="entry name" value="MLKL_NTD"/>
    <property type="match status" value="1"/>
</dbReference>
<feature type="repeat" description="WD" evidence="3">
    <location>
        <begin position="985"/>
        <end position="1026"/>
    </location>
</feature>
<proteinExistence type="predicted"/>
<dbReference type="InterPro" id="IPR027417">
    <property type="entry name" value="P-loop_NTPase"/>
</dbReference>
<dbReference type="STRING" id="914234.M2QHH6"/>
<gene>
    <name evidence="6" type="ORF">CERSUDRAFT_138149</name>
</gene>
<sequence>MSPRRLHLWHRNKQTPDSSRESSTEISNRAHLFDFLRRHRTPDPSPARASSDERGGDPSRSRSLPRDEEPRPKPLRASPTGRESWLILKATLKTVCDGCDMFPPLKTALYGVVSIMELVDTVRDAHDEFAKLATRIKVLETVFSQYQTQSDVPPVIERRVERLLRDIGPIAGEIESKMKRPTITRIIAAPKDIEDVQESFEKLAAWVERFQLECNLNVEYRVEDMATENLLAKLRHVQGAGINGQSGDACMKDTRAAVLDSITVWSRDPDAARIFWLSGMAGIGKSAIARSVCLELRNAGILGASFFCSRGIRDDATRIIPTIAESLARTSQPYRQALLEVLRQNPDAGHGTVKLQVEYLLENPLREAFGDNSPTFVVAVDALDECLDPKATRFLLDTLASRSPYMPIKFFLTSRPEQYIQSRFSTARPDLQRIVRLHDIEQHIIESDIELYCSKKLQDIRREWSPSYTFPEDWPPWDEVATISKQAGKLFIYAFTAMQFIGEEHPVGRLQEMSRHGSEAGQPLTGPLDGMYSLVIDRAMNPKLRTRKEISQTRQIVAIILTLREALTVSALAELIGTTAQDVRAMLSRLHAVVYIPPDDEKGAVTTFHASFEDYLTTLGRAPDAFKIDLFEGHAALAQACIHMMGSDSLYFNVSGCHTSYVPNSQQDFESISSSIVYSCLHWVHHLLRVTNPSSLLSSVGSVLRRKILFWLEVLSASGNARLAMGLLHRVLTAENMRDRLSPEIVAFLRDAKDFVMLGHDAIELSAPHIYLSVLPSLSPSSTIAKTFWPKFRNVPTYDVTGIHRSRGPLLQMSGHAGEVYSVTFSPDGTRVVSGSWDEAVRIWDARTGDLLMDPLEGHRDKVFSVAFSPDGAVVVSGSLDGTIRLWNARTGELMMNSLEGHSDGVLCVAFSPDGAKIISGSMDHTLRLWDAKTGKPLLHAFEGHTGDVNTVMFSPDGRRVVSGSDDKTIRLWDVTTGEDVIAPLSGHSDRVRSVAFSPDGTRIVSGSSDDTIRLWDARTGAPIIDPLVGHTDAVFSVAFSPDGTRIVSGSADKTVRLWDAATGRPAMQPFEGHGDHVWSVGFSPDGSTVVSGSGDETIRLWSADVMAALPSTYAAPSDTVLHDGTTLQGSRLAVLDDDEHPAPDTNVKPQNTPSESPQGYSGRVLCVAFTPDGTQIVSGSEDKTVSLWNAQTGAPVLDPLQGHGKLVTCLAVSPDGSYIASGSADETIHFWDARTGRQVADPLSGHGNWVHSLVFSLDGMRIISGSSDGTIRIWDARTGRPVMEPLEGHSGTVWSVAISPDGTQIVSGSADNTLQLWDATTREQLMEPLHGHSHEIYSVGFSPDGARIVSGSADATVRLWNARTGDAVMEPLRGHTNPVLSISFSPDGEVIASGSIDATVRLWNATTGVPVMKPLEGHSDVVCSVAFSPDGTRLVSGSSDSTIRVWDVTPGDSWMGSQGAHGSTIWSAIASSMRLPALPRSAHSLNCDNTETAQSSSTSQIVSEELLDPSQFRLESGWIKGPQDKLIMWIPKDYWRAVLMPRTKVLIGRYRAILDVSRFAHGDRWTECYTPSMTLSNP</sequence>
<dbReference type="OrthoDB" id="538223at2759"/>
<dbReference type="InterPro" id="IPR019775">
    <property type="entry name" value="WD40_repeat_CS"/>
</dbReference>
<keyword evidence="7" id="KW-1185">Reference proteome</keyword>
<dbReference type="EMBL" id="KB445798">
    <property type="protein sequence ID" value="EMD36473.1"/>
    <property type="molecule type" value="Genomic_DNA"/>
</dbReference>
<keyword evidence="2" id="KW-0677">Repeat</keyword>
<feature type="compositionally biased region" description="Polar residues" evidence="4">
    <location>
        <begin position="1148"/>
        <end position="1160"/>
    </location>
</feature>
<dbReference type="CDD" id="cd00200">
    <property type="entry name" value="WD40"/>
    <property type="match status" value="2"/>
</dbReference>
<dbReference type="PROSITE" id="PS50837">
    <property type="entry name" value="NACHT"/>
    <property type="match status" value="1"/>
</dbReference>
<feature type="region of interest" description="Disordered" evidence="4">
    <location>
        <begin position="1"/>
        <end position="80"/>
    </location>
</feature>
<dbReference type="PROSITE" id="PS50082">
    <property type="entry name" value="WD_REPEATS_2"/>
    <property type="match status" value="14"/>
</dbReference>
<feature type="region of interest" description="Disordered" evidence="4">
    <location>
        <begin position="1137"/>
        <end position="1160"/>
    </location>
</feature>
<evidence type="ECO:0000256" key="4">
    <source>
        <dbReference type="SAM" id="MobiDB-lite"/>
    </source>
</evidence>
<dbReference type="InterPro" id="IPR007111">
    <property type="entry name" value="NACHT_NTPase"/>
</dbReference>
<feature type="repeat" description="WD" evidence="3">
    <location>
        <begin position="1028"/>
        <end position="1069"/>
    </location>
</feature>
<dbReference type="PANTHER" id="PTHR44129">
    <property type="entry name" value="WD REPEAT-CONTAINING PROTEIN POP1"/>
    <property type="match status" value="1"/>
</dbReference>
<feature type="repeat" description="WD" evidence="3">
    <location>
        <begin position="1287"/>
        <end position="1328"/>
    </location>
</feature>
<protein>
    <recommendedName>
        <fullName evidence="5">NACHT domain-containing protein</fullName>
    </recommendedName>
</protein>
<dbReference type="InterPro" id="IPR059179">
    <property type="entry name" value="MLKL-like_MCAfunc"/>
</dbReference>
<feature type="domain" description="NACHT" evidence="5">
    <location>
        <begin position="273"/>
        <end position="416"/>
    </location>
</feature>
<dbReference type="HOGENOM" id="CLU_000288_6_3_1"/>
<feature type="repeat" description="WD" evidence="3">
    <location>
        <begin position="1244"/>
        <end position="1285"/>
    </location>
</feature>
<evidence type="ECO:0000256" key="3">
    <source>
        <dbReference type="PROSITE-ProRule" id="PRU00221"/>
    </source>
</evidence>
<evidence type="ECO:0000259" key="5">
    <source>
        <dbReference type="PROSITE" id="PS50837"/>
    </source>
</evidence>
<dbReference type="InterPro" id="IPR020472">
    <property type="entry name" value="WD40_PAC1"/>
</dbReference>
<feature type="repeat" description="WD" evidence="3">
    <location>
        <begin position="813"/>
        <end position="854"/>
    </location>
</feature>
<keyword evidence="1 3" id="KW-0853">WD repeat</keyword>
<feature type="repeat" description="WD" evidence="3">
    <location>
        <begin position="942"/>
        <end position="983"/>
    </location>
</feature>
<dbReference type="Gene3D" id="3.40.50.300">
    <property type="entry name" value="P-loop containing nucleotide triphosphate hydrolases"/>
    <property type="match status" value="1"/>
</dbReference>